<accession>A0A3E1Y4N0</accession>
<sequence>MSQEQFLFDFNKEVQKDSNFKALFPGDQSLRAMLWIYGKTITGAIPNDRFSEEVIFNAFQETNHEVYQRVPASNFNAQISDLQKFYLRYDEDEQIYTFRDHGKSIFKTVETTLSGNFNPTEIEIICTKLKADLTACQTTEELEVWTRLHFPAFEPNMNTQVDSLDRYIHTTVSSIRVTAQLQSGNAIETLKDIDSQLEKLRQYNTELKAAFSSMKEINQELNKRIHSINDSSLLDKVERVRQFFPHVKYRLGLIDKRLDRLQPRLRQFFSALNKPLFNTQVEKFLHLLLTHSQVEGAQKNVVFPLEIQAIRIFQPTPTFTYIQRKDDLFPPIPRKRIRTEHSPSIIQSIHKGLQEKIVLQRDIEKYVKIILNDCLIKQEVLLSNYFFLIIEETKNVQLAVRVAHSLIIRLPYKREEFNFIVDKSNTVTKNGITIWEMKISSCR</sequence>
<name>A0A3E1Y4N0_9BACT</name>
<keyword evidence="1" id="KW-0175">Coiled coil</keyword>
<reference evidence="2 3" key="1">
    <citation type="submission" date="2018-07" db="EMBL/GenBank/DDBJ databases">
        <title>Chitinophaga K2CV101002-2 sp. nov., isolated from a monsoon evergreen broad-leaved forest soil.</title>
        <authorList>
            <person name="Lv Y."/>
        </authorList>
    </citation>
    <scope>NUCLEOTIDE SEQUENCE [LARGE SCALE GENOMIC DNA]</scope>
    <source>
        <strain evidence="2 3">GDMCC 1.1288</strain>
    </source>
</reference>
<dbReference type="OrthoDB" id="1247232at2"/>
<evidence type="ECO:0000256" key="1">
    <source>
        <dbReference type="SAM" id="Coils"/>
    </source>
</evidence>
<keyword evidence="3" id="KW-1185">Reference proteome</keyword>
<dbReference type="Proteomes" id="UP000260644">
    <property type="component" value="Unassembled WGS sequence"/>
</dbReference>
<protein>
    <submittedName>
        <fullName evidence="2">Uncharacterized protein</fullName>
    </submittedName>
</protein>
<gene>
    <name evidence="2" type="ORF">DVR12_22595</name>
</gene>
<organism evidence="2 3">
    <name type="scientific">Chitinophaga silvatica</name>
    <dbReference type="NCBI Taxonomy" id="2282649"/>
    <lineage>
        <taxon>Bacteria</taxon>
        <taxon>Pseudomonadati</taxon>
        <taxon>Bacteroidota</taxon>
        <taxon>Chitinophagia</taxon>
        <taxon>Chitinophagales</taxon>
        <taxon>Chitinophagaceae</taxon>
        <taxon>Chitinophaga</taxon>
    </lineage>
</organism>
<dbReference type="RefSeq" id="WP_116978082.1">
    <property type="nucleotide sequence ID" value="NZ_QPMM01000013.1"/>
</dbReference>
<proteinExistence type="predicted"/>
<evidence type="ECO:0000313" key="2">
    <source>
        <dbReference type="EMBL" id="RFS19427.1"/>
    </source>
</evidence>
<dbReference type="EMBL" id="QPMM01000013">
    <property type="protein sequence ID" value="RFS19427.1"/>
    <property type="molecule type" value="Genomic_DNA"/>
</dbReference>
<feature type="coiled-coil region" evidence="1">
    <location>
        <begin position="190"/>
        <end position="220"/>
    </location>
</feature>
<dbReference type="AlphaFoldDB" id="A0A3E1Y4N0"/>
<comment type="caution">
    <text evidence="2">The sequence shown here is derived from an EMBL/GenBank/DDBJ whole genome shotgun (WGS) entry which is preliminary data.</text>
</comment>
<evidence type="ECO:0000313" key="3">
    <source>
        <dbReference type="Proteomes" id="UP000260644"/>
    </source>
</evidence>